<sequence>MFDRAHSPRLFALPPGADFPARLVEGLISRLAHEPPEAMARVTLYLSTARMQRRVRALFDGQGARILPRIRLVADLGRDPLAGLPPAIPALRRRLELVELVRGLVKTLPDFAPGTPVFGLADSLARLVEELEAEGIAPAALENPALAENHAAHWERSLAFLRIVGRCVDNSAGEGRPGTDARQRRIVSALSDLWQQAPAQDPIIVAGSTGSRGTTALLMAAVARLPQGAVILPGFDFDMPAEAWQILETGPAPGEDHPQYRFLKLARGLGVTPDHIHPWAEGAAPDPSRNRLVSLALRPAPVTDRWMAEGGGLGDLRDAVRNVALIEAPDPRSEALALALRLREAVQTGTRAALITPDRTLARRVTAALDRWGIVPDDSAGQPLNQTPPGRYLRQVADAVGQKLTSEALLALLKHPLTATGAGDRGNHLRFTRDLELAIRRSGPPFPTGETIAAWAAARGEAERLAWADWLSGCLGDLENPAPRPLADCVAAHLARSEALAAGPGGDRARSELWQDEAGRAARLAMDGLAREAENGGLYTPRQYGELVAGILSTEVARKTEGAHPLIAIWGTLEARVQGADLVLLAGLNEGTWPEATPPDPWLSRQMRLKAGLLLPERRIGLSAHDFQQAAAAPVVVLSRAARDDEAETIPSRWLARLTNLLGGLPANAGPEALGQMRDRGQALLTLARMLEKPGITKPAPRPAPRPPLEARPAELPVTAIRTLIRDPYAIYAQRILRLRRLDPLRAEPDARMRGTVLHDIVHDFIRNRPEVEPAAAAKARLLGSAEAILTREIPWPSAQRLWLAKLARIADRFVGAESRRAGRGTPVVLEEKHRLAIPELGFTLTAKPDRIDLLEDGRVHIYDYKSGRPPSPDQQKHFDKQLLLEALMAERGAFAPLGPREVEGATYIHLGGEGQDKPTDLTPDLLDETWRGLTELIRAYHRRDKGYIARRAVFESRFEGDYDHLARFGEWEMGDASHPENVG</sequence>
<comment type="caution">
    <text evidence="2">The sequence shown here is derived from an EMBL/GenBank/DDBJ whole genome shotgun (WGS) entry which is preliminary data.</text>
</comment>
<keyword evidence="3" id="KW-1185">Reference proteome</keyword>
<proteinExistence type="predicted"/>
<dbReference type="Pfam" id="PF12705">
    <property type="entry name" value="PDDEXK_1"/>
    <property type="match status" value="1"/>
</dbReference>
<dbReference type="InterPro" id="IPR027417">
    <property type="entry name" value="P-loop_NTPase"/>
</dbReference>
<dbReference type="RefSeq" id="WP_261497142.1">
    <property type="nucleotide sequence ID" value="NZ_JAOCQF010000003.1"/>
</dbReference>
<dbReference type="SUPFAM" id="SSF52540">
    <property type="entry name" value="P-loop containing nucleoside triphosphate hydrolases"/>
    <property type="match status" value="1"/>
</dbReference>
<accession>A0ABT2NQP4</accession>
<feature type="domain" description="PD-(D/E)XK endonuclease-like" evidence="1">
    <location>
        <begin position="718"/>
        <end position="939"/>
    </location>
</feature>
<dbReference type="InterPro" id="IPR014153">
    <property type="entry name" value="Ds_break_AddB"/>
</dbReference>
<dbReference type="Proteomes" id="UP001205601">
    <property type="component" value="Unassembled WGS sequence"/>
</dbReference>
<evidence type="ECO:0000313" key="3">
    <source>
        <dbReference type="Proteomes" id="UP001205601"/>
    </source>
</evidence>
<name>A0ABT2NQP4_9RHOB</name>
<reference evidence="3" key="1">
    <citation type="submission" date="2023-07" db="EMBL/GenBank/DDBJ databases">
        <title>Defluviimonas sediminis sp. nov., isolated from mangrove sediment.</title>
        <authorList>
            <person name="Liu L."/>
            <person name="Li J."/>
            <person name="Huang Y."/>
            <person name="Pan J."/>
            <person name="Li M."/>
        </authorList>
    </citation>
    <scope>NUCLEOTIDE SEQUENCE [LARGE SCALE GENOMIC DNA]</scope>
    <source>
        <strain evidence="3">FT324</strain>
    </source>
</reference>
<gene>
    <name evidence="2" type="primary">addB</name>
    <name evidence="2" type="ORF">N5I32_17225</name>
</gene>
<dbReference type="EMBL" id="JAOCQF010000003">
    <property type="protein sequence ID" value="MCT8331263.1"/>
    <property type="molecule type" value="Genomic_DNA"/>
</dbReference>
<protein>
    <submittedName>
        <fullName evidence="2">Double-strand break repair protein AddB</fullName>
    </submittedName>
</protein>
<dbReference type="InterPro" id="IPR011604">
    <property type="entry name" value="PDDEXK-like_dom_sf"/>
</dbReference>
<dbReference type="InterPro" id="IPR038726">
    <property type="entry name" value="PDDEXK_AddAB-type"/>
</dbReference>
<evidence type="ECO:0000259" key="1">
    <source>
        <dbReference type="Pfam" id="PF12705"/>
    </source>
</evidence>
<evidence type="ECO:0000313" key="2">
    <source>
        <dbReference type="EMBL" id="MCT8331263.1"/>
    </source>
</evidence>
<dbReference type="Gene3D" id="3.90.320.10">
    <property type="match status" value="1"/>
</dbReference>
<organism evidence="2 3">
    <name type="scientific">Albidovulum sediminis</name>
    <dbReference type="NCBI Taxonomy" id="3066345"/>
    <lineage>
        <taxon>Bacteria</taxon>
        <taxon>Pseudomonadati</taxon>
        <taxon>Pseudomonadota</taxon>
        <taxon>Alphaproteobacteria</taxon>
        <taxon>Rhodobacterales</taxon>
        <taxon>Paracoccaceae</taxon>
        <taxon>Albidovulum</taxon>
    </lineage>
</organism>
<dbReference type="NCBIfam" id="TIGR02786">
    <property type="entry name" value="addB_alphas"/>
    <property type="match status" value="1"/>
</dbReference>